<dbReference type="InterPro" id="IPR036047">
    <property type="entry name" value="F-box-like_dom_sf"/>
</dbReference>
<dbReference type="GO" id="GO:0005783">
    <property type="term" value="C:endoplasmic reticulum"/>
    <property type="evidence" value="ECO:0007669"/>
    <property type="project" value="TreeGrafter"/>
</dbReference>
<feature type="domain" description="F-box" evidence="8">
    <location>
        <begin position="204"/>
        <end position="254"/>
    </location>
</feature>
<feature type="compositionally biased region" description="Polar residues" evidence="6">
    <location>
        <begin position="153"/>
        <end position="176"/>
    </location>
</feature>
<dbReference type="InterPro" id="IPR001810">
    <property type="entry name" value="F-box_dom"/>
</dbReference>
<gene>
    <name evidence="9" type="ORF">QBC36DRAFT_341843</name>
</gene>
<feature type="transmembrane region" description="Helical" evidence="7">
    <location>
        <begin position="1006"/>
        <end position="1027"/>
    </location>
</feature>
<dbReference type="Proteomes" id="UP001302321">
    <property type="component" value="Unassembled WGS sequence"/>
</dbReference>
<comment type="similarity">
    <text evidence="2">Belongs to the membrane-bound acyltransferase family.</text>
</comment>
<dbReference type="EMBL" id="MU866084">
    <property type="protein sequence ID" value="KAK4181738.1"/>
    <property type="molecule type" value="Genomic_DNA"/>
</dbReference>
<evidence type="ECO:0000256" key="2">
    <source>
        <dbReference type="ARBA" id="ARBA00010323"/>
    </source>
</evidence>
<dbReference type="InterPro" id="IPR051085">
    <property type="entry name" value="MB_O-acyltransferase"/>
</dbReference>
<dbReference type="GO" id="GO:0016020">
    <property type="term" value="C:membrane"/>
    <property type="evidence" value="ECO:0007669"/>
    <property type="project" value="UniProtKB-SubCell"/>
</dbReference>
<dbReference type="Gene3D" id="1.20.1280.50">
    <property type="match status" value="1"/>
</dbReference>
<feature type="transmembrane region" description="Helical" evidence="7">
    <location>
        <begin position="550"/>
        <end position="568"/>
    </location>
</feature>
<keyword evidence="10" id="KW-1185">Reference proteome</keyword>
<dbReference type="GO" id="GO:0006506">
    <property type="term" value="P:GPI anchor biosynthetic process"/>
    <property type="evidence" value="ECO:0007669"/>
    <property type="project" value="TreeGrafter"/>
</dbReference>
<feature type="transmembrane region" description="Helical" evidence="7">
    <location>
        <begin position="655"/>
        <end position="679"/>
    </location>
</feature>
<feature type="compositionally biased region" description="Basic and acidic residues" evidence="6">
    <location>
        <begin position="8"/>
        <end position="24"/>
    </location>
</feature>
<evidence type="ECO:0000313" key="10">
    <source>
        <dbReference type="Proteomes" id="UP001302321"/>
    </source>
</evidence>
<dbReference type="GO" id="GO:0008374">
    <property type="term" value="F:O-acyltransferase activity"/>
    <property type="evidence" value="ECO:0007669"/>
    <property type="project" value="TreeGrafter"/>
</dbReference>
<reference evidence="9" key="1">
    <citation type="journal article" date="2023" name="Mol. Phylogenet. Evol.">
        <title>Genome-scale phylogeny and comparative genomics of the fungal order Sordariales.</title>
        <authorList>
            <person name="Hensen N."/>
            <person name="Bonometti L."/>
            <person name="Westerberg I."/>
            <person name="Brannstrom I.O."/>
            <person name="Guillou S."/>
            <person name="Cros-Aarteil S."/>
            <person name="Calhoun S."/>
            <person name="Haridas S."/>
            <person name="Kuo A."/>
            <person name="Mondo S."/>
            <person name="Pangilinan J."/>
            <person name="Riley R."/>
            <person name="LaButti K."/>
            <person name="Andreopoulos B."/>
            <person name="Lipzen A."/>
            <person name="Chen C."/>
            <person name="Yan M."/>
            <person name="Daum C."/>
            <person name="Ng V."/>
            <person name="Clum A."/>
            <person name="Steindorff A."/>
            <person name="Ohm R.A."/>
            <person name="Martin F."/>
            <person name="Silar P."/>
            <person name="Natvig D.O."/>
            <person name="Lalanne C."/>
            <person name="Gautier V."/>
            <person name="Ament-Velasquez S.L."/>
            <person name="Kruys A."/>
            <person name="Hutchinson M.I."/>
            <person name="Powell A.J."/>
            <person name="Barry K."/>
            <person name="Miller A.N."/>
            <person name="Grigoriev I.V."/>
            <person name="Debuchy R."/>
            <person name="Gladieux P."/>
            <person name="Hiltunen Thoren M."/>
            <person name="Johannesson H."/>
        </authorList>
    </citation>
    <scope>NUCLEOTIDE SEQUENCE</scope>
    <source>
        <strain evidence="9">CBS 892.96</strain>
    </source>
</reference>
<comment type="caution">
    <text evidence="9">The sequence shown here is derived from an EMBL/GenBank/DDBJ whole genome shotgun (WGS) entry which is preliminary data.</text>
</comment>
<organism evidence="9 10">
    <name type="scientific">Triangularia setosa</name>
    <dbReference type="NCBI Taxonomy" id="2587417"/>
    <lineage>
        <taxon>Eukaryota</taxon>
        <taxon>Fungi</taxon>
        <taxon>Dikarya</taxon>
        <taxon>Ascomycota</taxon>
        <taxon>Pezizomycotina</taxon>
        <taxon>Sordariomycetes</taxon>
        <taxon>Sordariomycetidae</taxon>
        <taxon>Sordariales</taxon>
        <taxon>Podosporaceae</taxon>
        <taxon>Triangularia</taxon>
    </lineage>
</organism>
<feature type="transmembrane region" description="Helical" evidence="7">
    <location>
        <begin position="900"/>
        <end position="918"/>
    </location>
</feature>
<dbReference type="PROSITE" id="PS50181">
    <property type="entry name" value="FBOX"/>
    <property type="match status" value="1"/>
</dbReference>
<feature type="transmembrane region" description="Helical" evidence="7">
    <location>
        <begin position="982"/>
        <end position="1000"/>
    </location>
</feature>
<dbReference type="SUPFAM" id="SSF81383">
    <property type="entry name" value="F-box domain"/>
    <property type="match status" value="1"/>
</dbReference>
<dbReference type="Pfam" id="PF19270">
    <property type="entry name" value="FBO_C"/>
    <property type="match status" value="1"/>
</dbReference>
<dbReference type="InterPro" id="IPR004299">
    <property type="entry name" value="MBOAT_fam"/>
</dbReference>
<accession>A0AAN6WHJ2</accession>
<evidence type="ECO:0000256" key="3">
    <source>
        <dbReference type="ARBA" id="ARBA00022692"/>
    </source>
</evidence>
<dbReference type="PANTHER" id="PTHR13285:SF18">
    <property type="entry name" value="PROTEIN-CYSTEINE N-PALMITOYLTRANSFERASE RASP"/>
    <property type="match status" value="1"/>
</dbReference>
<feature type="region of interest" description="Disordered" evidence="6">
    <location>
        <begin position="1"/>
        <end position="98"/>
    </location>
</feature>
<name>A0AAN6WHJ2_9PEZI</name>
<evidence type="ECO:0000256" key="7">
    <source>
        <dbReference type="SAM" id="Phobius"/>
    </source>
</evidence>
<evidence type="ECO:0000313" key="9">
    <source>
        <dbReference type="EMBL" id="KAK4181738.1"/>
    </source>
</evidence>
<dbReference type="AlphaFoldDB" id="A0AAN6WHJ2"/>
<dbReference type="PANTHER" id="PTHR13285">
    <property type="entry name" value="ACYLTRANSFERASE"/>
    <property type="match status" value="1"/>
</dbReference>
<feature type="region of interest" description="Disordered" evidence="6">
    <location>
        <begin position="508"/>
        <end position="540"/>
    </location>
</feature>
<feature type="transmembrane region" description="Helical" evidence="7">
    <location>
        <begin position="823"/>
        <end position="842"/>
    </location>
</feature>
<keyword evidence="5 7" id="KW-0472">Membrane</keyword>
<comment type="subcellular location">
    <subcellularLocation>
        <location evidence="1">Membrane</location>
        <topology evidence="1">Multi-pass membrane protein</topology>
    </subcellularLocation>
</comment>
<feature type="transmembrane region" description="Helical" evidence="7">
    <location>
        <begin position="863"/>
        <end position="880"/>
    </location>
</feature>
<dbReference type="Pfam" id="PF03062">
    <property type="entry name" value="MBOAT"/>
    <property type="match status" value="1"/>
</dbReference>
<sequence>MDSNLDLESFREQWRAEVRARHPEQAPSRPQQQPHRPHQHATAGPSTVLRTEPLRKPPPPTKKPIAKEYDEDYVPSKVFDEPVQPASTAGDTAVPTKKEPVTALEHYEKAVEREAAGNLGDSLRLYRKAFRMDDQVDQNYRAKHFPRAKFPQKTASKPGDTSKTAASTASNQDQPQSMKELIASFAGLTIEPVPPEIEGMPQPPCPISTLPNEILVHILRDVAISDVGDFVRLAQVCKRLAFLVVTEDRIWRRVCLGSEFGFGGMHYHWQKQITWEPLTEEDLQRETAEEAAAAAAFTQTSGATSPVTEQDEDGFHVPDAFDMEKRAEKLADESTANTLAFFNSLYSSSWQRMFRLRPRLRFNGCYISTVNYVRSGMANSNSITWGAPIHVVTYYRYLRFFRDGTCLSLLTTAEPNDVVHHLTREALAHPNHIMESALKGRWRLARAGDNPGASLSEVEGDVMVETEGVSNRYTIIMAPNGSHPPSGGGPLALFRNIYDLDTLDTRFTTPSGAPYKPLEARSPDKRRDSVGASPPANGAEPPKWKTPEFFLYYLVFLVVIPAMFWVAYDVSRPTDPRYHKFERFLSDGWIPGRKIDNSDAQYRTFRKNLPAMAGLLLFHPLLRKLWNGVTMNKNVGENSAEGAEMKLRQRTSFDYAFALLFLMILHGFSAIKVLTILGLNYTVAKSLPRRYIPAATWVFNICTLFANELCSGYKFGYIARLLTGTLGLDERNMSVDLPGLVRLGEWMDGFGGLMGRWEILFNITVLRLVSFNLDYYWSLDRSAGEVVEEADTPKKKNLDPSSLSERDRVALPASPSDYNFVNYIAYTIYAPLYLTGPIITFNDYISQSRYRSATISSPRTWKYAVRFLLVLLCMELVLHYDYVGAISKSRPEWSSYTPAQISLLSYFNLHIVWLKLLLPWRFFRLWSLVDGIDPPENMLRCMSNNYSALSFWRGWHRSYYRWLLRYIYIPLGGSSFRSLAQGVRTVVTYLVVFTFVALWHDIKLNLLIWGWLVVLFFIPEILAGLLFPKRKFAGREREYRWLCGLGGVGNVLMMISANLVGFAVGLDGLKAIVSGVFRDYSGLVFLVTACTALFVGIQVMFEIRQGELRRGINLKC</sequence>
<dbReference type="Pfam" id="PF12937">
    <property type="entry name" value="F-box-like"/>
    <property type="match status" value="1"/>
</dbReference>
<feature type="transmembrane region" description="Helical" evidence="7">
    <location>
        <begin position="1039"/>
        <end position="1060"/>
    </location>
</feature>
<evidence type="ECO:0000256" key="6">
    <source>
        <dbReference type="SAM" id="MobiDB-lite"/>
    </source>
</evidence>
<keyword evidence="3 7" id="KW-0812">Transmembrane</keyword>
<dbReference type="InterPro" id="IPR045464">
    <property type="entry name" value="Hrt3/FBXO9_C"/>
</dbReference>
<evidence type="ECO:0000256" key="5">
    <source>
        <dbReference type="ARBA" id="ARBA00023136"/>
    </source>
</evidence>
<feature type="region of interest" description="Disordered" evidence="6">
    <location>
        <begin position="138"/>
        <end position="176"/>
    </location>
</feature>
<evidence type="ECO:0000256" key="1">
    <source>
        <dbReference type="ARBA" id="ARBA00004141"/>
    </source>
</evidence>
<feature type="transmembrane region" description="Helical" evidence="7">
    <location>
        <begin position="1080"/>
        <end position="1101"/>
    </location>
</feature>
<feature type="compositionally biased region" description="Basic and acidic residues" evidence="6">
    <location>
        <begin position="518"/>
        <end position="529"/>
    </location>
</feature>
<evidence type="ECO:0000256" key="4">
    <source>
        <dbReference type="ARBA" id="ARBA00022989"/>
    </source>
</evidence>
<proteinExistence type="inferred from homology"/>
<reference evidence="9" key="2">
    <citation type="submission" date="2023-05" db="EMBL/GenBank/DDBJ databases">
        <authorList>
            <consortium name="Lawrence Berkeley National Laboratory"/>
            <person name="Steindorff A."/>
            <person name="Hensen N."/>
            <person name="Bonometti L."/>
            <person name="Westerberg I."/>
            <person name="Brannstrom I.O."/>
            <person name="Guillou S."/>
            <person name="Cros-Aarteil S."/>
            <person name="Calhoun S."/>
            <person name="Haridas S."/>
            <person name="Kuo A."/>
            <person name="Mondo S."/>
            <person name="Pangilinan J."/>
            <person name="Riley R."/>
            <person name="Labutti K."/>
            <person name="Andreopoulos B."/>
            <person name="Lipzen A."/>
            <person name="Chen C."/>
            <person name="Yanf M."/>
            <person name="Daum C."/>
            <person name="Ng V."/>
            <person name="Clum A."/>
            <person name="Ohm R."/>
            <person name="Martin F."/>
            <person name="Silar P."/>
            <person name="Natvig D."/>
            <person name="Lalanne C."/>
            <person name="Gautier V."/>
            <person name="Ament-Velasquez S.L."/>
            <person name="Kruys A."/>
            <person name="Hutchinson M.I."/>
            <person name="Powell A.J."/>
            <person name="Barry K."/>
            <person name="Miller A.N."/>
            <person name="Grigoriev I.V."/>
            <person name="Debuchy R."/>
            <person name="Gladieux P."/>
            <person name="Thoren M.H."/>
            <person name="Johannesson H."/>
        </authorList>
    </citation>
    <scope>NUCLEOTIDE SEQUENCE</scope>
    <source>
        <strain evidence="9">CBS 892.96</strain>
    </source>
</reference>
<evidence type="ECO:0000259" key="8">
    <source>
        <dbReference type="PROSITE" id="PS50181"/>
    </source>
</evidence>
<keyword evidence="4 7" id="KW-1133">Transmembrane helix</keyword>
<protein>
    <submittedName>
        <fullName evidence="9">Glycerol transporter protein</fullName>
    </submittedName>
</protein>